<keyword evidence="2" id="KW-1185">Reference proteome</keyword>
<dbReference type="Proteomes" id="UP000199611">
    <property type="component" value="Unassembled WGS sequence"/>
</dbReference>
<sequence length="128" mass="14784">MEDRILAVINGKELLRETLVRACEFAARTSAAVLVLVVLQEDSDCLLESEIRSRIEPLIDEQRLNGINVEYFIVWGDVRREVIRFIVEHNVNSVVWPFVENEEILSAAVQVQRVTGCRVEFVRSRMKQ</sequence>
<dbReference type="SUPFAM" id="SSF52402">
    <property type="entry name" value="Adenine nucleotide alpha hydrolases-like"/>
    <property type="match status" value="1"/>
</dbReference>
<dbReference type="OrthoDB" id="5455886at2"/>
<organism evidence="1 2">
    <name type="scientific">Thermodesulforhabdus norvegica</name>
    <dbReference type="NCBI Taxonomy" id="39841"/>
    <lineage>
        <taxon>Bacteria</taxon>
        <taxon>Pseudomonadati</taxon>
        <taxon>Thermodesulfobacteriota</taxon>
        <taxon>Syntrophobacteria</taxon>
        <taxon>Syntrophobacterales</taxon>
        <taxon>Thermodesulforhabdaceae</taxon>
        <taxon>Thermodesulforhabdus</taxon>
    </lineage>
</organism>
<dbReference type="RefSeq" id="WP_093394232.1">
    <property type="nucleotide sequence ID" value="NZ_FOUU01000002.1"/>
</dbReference>
<reference evidence="1 2" key="1">
    <citation type="submission" date="2016-10" db="EMBL/GenBank/DDBJ databases">
        <authorList>
            <person name="de Groot N.N."/>
        </authorList>
    </citation>
    <scope>NUCLEOTIDE SEQUENCE [LARGE SCALE GENOMIC DNA]</scope>
    <source>
        <strain evidence="1 2">DSM 9990</strain>
    </source>
</reference>
<dbReference type="Gene3D" id="3.40.50.620">
    <property type="entry name" value="HUPs"/>
    <property type="match status" value="1"/>
</dbReference>
<evidence type="ECO:0000313" key="1">
    <source>
        <dbReference type="EMBL" id="SFM69008.1"/>
    </source>
</evidence>
<protein>
    <recommendedName>
        <fullName evidence="3">Universal stress protein</fullName>
    </recommendedName>
</protein>
<dbReference type="InterPro" id="IPR014729">
    <property type="entry name" value="Rossmann-like_a/b/a_fold"/>
</dbReference>
<dbReference type="AlphaFoldDB" id="A0A1I4SWV6"/>
<proteinExistence type="predicted"/>
<dbReference type="EMBL" id="FOUU01000002">
    <property type="protein sequence ID" value="SFM69008.1"/>
    <property type="molecule type" value="Genomic_DNA"/>
</dbReference>
<evidence type="ECO:0008006" key="3">
    <source>
        <dbReference type="Google" id="ProtNLM"/>
    </source>
</evidence>
<gene>
    <name evidence="1" type="ORF">SAMN05660836_01213</name>
</gene>
<dbReference type="STRING" id="39841.SAMN05660836_01213"/>
<evidence type="ECO:0000313" key="2">
    <source>
        <dbReference type="Proteomes" id="UP000199611"/>
    </source>
</evidence>
<name>A0A1I4SWV6_9BACT</name>
<accession>A0A1I4SWV6</accession>